<dbReference type="EMBL" id="FXTI01000009">
    <property type="protein sequence ID" value="SMO82978.1"/>
    <property type="molecule type" value="Genomic_DNA"/>
</dbReference>
<evidence type="ECO:0000256" key="5">
    <source>
        <dbReference type="ARBA" id="ARBA00022856"/>
    </source>
</evidence>
<dbReference type="GO" id="GO:0030288">
    <property type="term" value="C:outer membrane-bounded periplasmic space"/>
    <property type="evidence" value="ECO:0007669"/>
    <property type="project" value="UniProtKB-ARBA"/>
</dbReference>
<protein>
    <submittedName>
        <fullName evidence="9">Oligopeptide transport system substrate-binding protein</fullName>
    </submittedName>
</protein>
<keyword evidence="10" id="KW-1185">Reference proteome</keyword>
<evidence type="ECO:0000256" key="3">
    <source>
        <dbReference type="ARBA" id="ARBA00022448"/>
    </source>
</evidence>
<gene>
    <name evidence="9" type="ORF">SAMN06264849_10935</name>
</gene>
<dbReference type="GO" id="GO:0043190">
    <property type="term" value="C:ATP-binding cassette (ABC) transporter complex"/>
    <property type="evidence" value="ECO:0007669"/>
    <property type="project" value="InterPro"/>
</dbReference>
<dbReference type="GO" id="GO:1904680">
    <property type="term" value="F:peptide transmembrane transporter activity"/>
    <property type="evidence" value="ECO:0007669"/>
    <property type="project" value="TreeGrafter"/>
</dbReference>
<dbReference type="PANTHER" id="PTHR30290:SF10">
    <property type="entry name" value="PERIPLASMIC OLIGOPEPTIDE-BINDING PROTEIN-RELATED"/>
    <property type="match status" value="1"/>
</dbReference>
<organism evidence="9 10">
    <name type="scientific">Melghirimyces algeriensis</name>
    <dbReference type="NCBI Taxonomy" id="910412"/>
    <lineage>
        <taxon>Bacteria</taxon>
        <taxon>Bacillati</taxon>
        <taxon>Bacillota</taxon>
        <taxon>Bacilli</taxon>
        <taxon>Bacillales</taxon>
        <taxon>Thermoactinomycetaceae</taxon>
        <taxon>Melghirimyces</taxon>
    </lineage>
</organism>
<feature type="domain" description="Solute-binding protein family 5" evidence="8">
    <location>
        <begin position="75"/>
        <end position="452"/>
    </location>
</feature>
<dbReference type="InterPro" id="IPR039424">
    <property type="entry name" value="SBP_5"/>
</dbReference>
<reference evidence="9 10" key="1">
    <citation type="submission" date="2017-05" db="EMBL/GenBank/DDBJ databases">
        <authorList>
            <person name="Varghese N."/>
            <person name="Submissions S."/>
        </authorList>
    </citation>
    <scope>NUCLEOTIDE SEQUENCE [LARGE SCALE GENOMIC DNA]</scope>
    <source>
        <strain evidence="9 10">DSM 45474</strain>
    </source>
</reference>
<feature type="chain" id="PRO_5038743216" evidence="7">
    <location>
        <begin position="21"/>
        <end position="533"/>
    </location>
</feature>
<dbReference type="InterPro" id="IPR030678">
    <property type="entry name" value="Peptide/Ni-bd"/>
</dbReference>
<dbReference type="Proteomes" id="UP000315636">
    <property type="component" value="Unassembled WGS sequence"/>
</dbReference>
<proteinExistence type="inferred from homology"/>
<keyword evidence="4 7" id="KW-0732">Signal</keyword>
<comment type="similarity">
    <text evidence="2">Belongs to the bacterial solute-binding protein 5 family.</text>
</comment>
<accession>A0A521EGF8</accession>
<dbReference type="AlphaFoldDB" id="A0A521EGF8"/>
<dbReference type="PIRSF" id="PIRSF002741">
    <property type="entry name" value="MppA"/>
    <property type="match status" value="1"/>
</dbReference>
<dbReference type="SUPFAM" id="SSF53850">
    <property type="entry name" value="Periplasmic binding protein-like II"/>
    <property type="match status" value="1"/>
</dbReference>
<keyword evidence="6" id="KW-0175">Coiled coil</keyword>
<evidence type="ECO:0000256" key="6">
    <source>
        <dbReference type="SAM" id="Coils"/>
    </source>
</evidence>
<feature type="signal peptide" evidence="7">
    <location>
        <begin position="1"/>
        <end position="20"/>
    </location>
</feature>
<dbReference type="OrthoDB" id="48318at2"/>
<evidence type="ECO:0000256" key="4">
    <source>
        <dbReference type="ARBA" id="ARBA00022729"/>
    </source>
</evidence>
<dbReference type="FunFam" id="3.90.76.10:FF:000001">
    <property type="entry name" value="Oligopeptide ABC transporter substrate-binding protein"/>
    <property type="match status" value="1"/>
</dbReference>
<keyword evidence="5" id="KW-0653">Protein transport</keyword>
<dbReference type="InterPro" id="IPR000914">
    <property type="entry name" value="SBP_5_dom"/>
</dbReference>
<dbReference type="RefSeq" id="WP_142506182.1">
    <property type="nucleotide sequence ID" value="NZ_FXTI01000009.1"/>
</dbReference>
<dbReference type="FunFam" id="3.10.105.10:FF:000001">
    <property type="entry name" value="Oligopeptide ABC transporter, oligopeptide-binding protein"/>
    <property type="match status" value="1"/>
</dbReference>
<evidence type="ECO:0000313" key="9">
    <source>
        <dbReference type="EMBL" id="SMO82978.1"/>
    </source>
</evidence>
<evidence type="ECO:0000313" key="10">
    <source>
        <dbReference type="Proteomes" id="UP000315636"/>
    </source>
</evidence>
<evidence type="ECO:0000256" key="2">
    <source>
        <dbReference type="ARBA" id="ARBA00005695"/>
    </source>
</evidence>
<name>A0A521EGF8_9BACL</name>
<keyword evidence="3" id="KW-0813">Transport</keyword>
<comment type="subcellular location">
    <subcellularLocation>
        <location evidence="1">Cell envelope</location>
    </subcellularLocation>
</comment>
<feature type="coiled-coil region" evidence="6">
    <location>
        <begin position="344"/>
        <end position="372"/>
    </location>
</feature>
<evidence type="ECO:0000259" key="8">
    <source>
        <dbReference type="Pfam" id="PF00496"/>
    </source>
</evidence>
<dbReference type="Gene3D" id="3.90.76.10">
    <property type="entry name" value="Dipeptide-binding Protein, Domain 1"/>
    <property type="match status" value="1"/>
</dbReference>
<evidence type="ECO:0000256" key="1">
    <source>
        <dbReference type="ARBA" id="ARBA00004196"/>
    </source>
</evidence>
<dbReference type="GO" id="GO:0015833">
    <property type="term" value="P:peptide transport"/>
    <property type="evidence" value="ECO:0007669"/>
    <property type="project" value="UniProtKB-KW"/>
</dbReference>
<sequence length="533" mass="60894">MGKKFTMTLALLLVASMVLTACGGGQSAGGDKQVLNITETGEPPGLDSAVTTDQISFDILNNVTEGLYRVDKNNQPQPAIAKDVEISKDKKTYTFKLRDAKWSDGKPVKAQDFEYAWKRALDPKSKSQYAYILYPIKGAEEYNTDKGDKKDVGVKALDDKTLEVKLNDPIPYFLTLTTFATYRPQREDIVEKHGKEYAQDPDKMVYNGPFVMSEWKHKKSFQLKKNDKYWDKDAVKLDEINANIVKETSTEVNLYNTKKADVINVNGEFVDKYKDSKELVKVPEASNFYFQFNTKEKVFSNEKIRKAFSLAIERKTITEKVTKDGVPAQGIVPITLDVNGKNYREQAGNMIEEDEEKAKKLLEEGLEELDMDKMPSIELLGYDRENAKKTQEYMKERLKNVLGVNVEIKIVPFKQKLDLENAGDFQLSFAGWGADYNDPMTFLELWVTGNPYNRGDWSNKEYDKLIKKSQTNADYEERAKDLIKAEKIAMDEAALAPLYDRQRLKLQKPYVKGIARHPFGADNTYKWAYIEGK</sequence>
<dbReference type="Gene3D" id="3.10.105.10">
    <property type="entry name" value="Dipeptide-binding Protein, Domain 3"/>
    <property type="match status" value="1"/>
</dbReference>
<dbReference type="Gene3D" id="3.40.190.10">
    <property type="entry name" value="Periplasmic binding protein-like II"/>
    <property type="match status" value="1"/>
</dbReference>
<dbReference type="PROSITE" id="PS51257">
    <property type="entry name" value="PROKAR_LIPOPROTEIN"/>
    <property type="match status" value="1"/>
</dbReference>
<evidence type="ECO:0000256" key="7">
    <source>
        <dbReference type="SAM" id="SignalP"/>
    </source>
</evidence>
<keyword evidence="5" id="KW-0571">Peptide transport</keyword>
<dbReference type="PANTHER" id="PTHR30290">
    <property type="entry name" value="PERIPLASMIC BINDING COMPONENT OF ABC TRANSPORTER"/>
    <property type="match status" value="1"/>
</dbReference>
<dbReference type="Pfam" id="PF00496">
    <property type="entry name" value="SBP_bac_5"/>
    <property type="match status" value="1"/>
</dbReference>
<dbReference type="CDD" id="cd08504">
    <property type="entry name" value="PBP2_OppA"/>
    <property type="match status" value="1"/>
</dbReference>